<reference evidence="2 3" key="1">
    <citation type="journal article" date="2012" name="Science">
        <title>The Paleozoic origin of enzymatic lignin decomposition reconstructed from 31 fungal genomes.</title>
        <authorList>
            <person name="Floudas D."/>
            <person name="Binder M."/>
            <person name="Riley R."/>
            <person name="Barry K."/>
            <person name="Blanchette R.A."/>
            <person name="Henrissat B."/>
            <person name="Martinez A.T."/>
            <person name="Otillar R."/>
            <person name="Spatafora J.W."/>
            <person name="Yadav J.S."/>
            <person name="Aerts A."/>
            <person name="Benoit I."/>
            <person name="Boyd A."/>
            <person name="Carlson A."/>
            <person name="Copeland A."/>
            <person name="Coutinho P.M."/>
            <person name="de Vries R.P."/>
            <person name="Ferreira P."/>
            <person name="Findley K."/>
            <person name="Foster B."/>
            <person name="Gaskell J."/>
            <person name="Glotzer D."/>
            <person name="Gorecki P."/>
            <person name="Heitman J."/>
            <person name="Hesse C."/>
            <person name="Hori C."/>
            <person name="Igarashi K."/>
            <person name="Jurgens J.A."/>
            <person name="Kallen N."/>
            <person name="Kersten P."/>
            <person name="Kohler A."/>
            <person name="Kuees U."/>
            <person name="Kumar T.K.A."/>
            <person name="Kuo A."/>
            <person name="LaButti K."/>
            <person name="Larrondo L.F."/>
            <person name="Lindquist E."/>
            <person name="Ling A."/>
            <person name="Lombard V."/>
            <person name="Lucas S."/>
            <person name="Lundell T."/>
            <person name="Martin R."/>
            <person name="McLaughlin D.J."/>
            <person name="Morgenstern I."/>
            <person name="Morin E."/>
            <person name="Murat C."/>
            <person name="Nagy L.G."/>
            <person name="Nolan M."/>
            <person name="Ohm R.A."/>
            <person name="Patyshakuliyeva A."/>
            <person name="Rokas A."/>
            <person name="Ruiz-Duenas F.J."/>
            <person name="Sabat G."/>
            <person name="Salamov A."/>
            <person name="Samejima M."/>
            <person name="Schmutz J."/>
            <person name="Slot J.C."/>
            <person name="St John F."/>
            <person name="Stenlid J."/>
            <person name="Sun H."/>
            <person name="Sun S."/>
            <person name="Syed K."/>
            <person name="Tsang A."/>
            <person name="Wiebenga A."/>
            <person name="Young D."/>
            <person name="Pisabarro A."/>
            <person name="Eastwood D.C."/>
            <person name="Martin F."/>
            <person name="Cullen D."/>
            <person name="Grigoriev I.V."/>
            <person name="Hibbett D.S."/>
        </authorList>
    </citation>
    <scope>NUCLEOTIDE SEQUENCE [LARGE SCALE GENOMIC DNA]</scope>
    <source>
        <strain evidence="2 3">MD-104</strain>
    </source>
</reference>
<evidence type="ECO:0000256" key="1">
    <source>
        <dbReference type="SAM" id="MobiDB-lite"/>
    </source>
</evidence>
<feature type="region of interest" description="Disordered" evidence="1">
    <location>
        <begin position="1"/>
        <end position="25"/>
    </location>
</feature>
<dbReference type="AlphaFoldDB" id="A0A2H3JQ52"/>
<evidence type="ECO:0000313" key="2">
    <source>
        <dbReference type="EMBL" id="PCH44292.1"/>
    </source>
</evidence>
<feature type="region of interest" description="Disordered" evidence="1">
    <location>
        <begin position="472"/>
        <end position="493"/>
    </location>
</feature>
<name>A0A2H3JQ52_WOLCO</name>
<proteinExistence type="predicted"/>
<feature type="compositionally biased region" description="Low complexity" evidence="1">
    <location>
        <begin position="609"/>
        <end position="622"/>
    </location>
</feature>
<feature type="region of interest" description="Disordered" evidence="1">
    <location>
        <begin position="603"/>
        <end position="657"/>
    </location>
</feature>
<feature type="compositionally biased region" description="Polar residues" evidence="1">
    <location>
        <begin position="8"/>
        <end position="25"/>
    </location>
</feature>
<protein>
    <submittedName>
        <fullName evidence="2">Uncharacterized protein</fullName>
    </submittedName>
</protein>
<organism evidence="2 3">
    <name type="scientific">Wolfiporia cocos (strain MD-104)</name>
    <name type="common">Brown rot fungus</name>
    <dbReference type="NCBI Taxonomy" id="742152"/>
    <lineage>
        <taxon>Eukaryota</taxon>
        <taxon>Fungi</taxon>
        <taxon>Dikarya</taxon>
        <taxon>Basidiomycota</taxon>
        <taxon>Agaricomycotina</taxon>
        <taxon>Agaricomycetes</taxon>
        <taxon>Polyporales</taxon>
        <taxon>Phaeolaceae</taxon>
        <taxon>Wolfiporia</taxon>
    </lineage>
</organism>
<accession>A0A2H3JQ52</accession>
<evidence type="ECO:0000313" key="3">
    <source>
        <dbReference type="Proteomes" id="UP000218811"/>
    </source>
</evidence>
<feature type="compositionally biased region" description="Low complexity" evidence="1">
    <location>
        <begin position="279"/>
        <end position="296"/>
    </location>
</feature>
<feature type="region of interest" description="Disordered" evidence="1">
    <location>
        <begin position="279"/>
        <end position="308"/>
    </location>
</feature>
<dbReference type="Proteomes" id="UP000218811">
    <property type="component" value="Unassembled WGS sequence"/>
</dbReference>
<sequence>MCEPATAIQDQPTNGTGHSSQATTTTSAVDIGESLCEAKARDLDDVDGAHLCDTEIDSIHCVQDNASEDFNAPSIFTGSSGVVAVSREAAANEDARPKALATRTVPHRLTGFSSAILRSARSKNVICKPANADRRSGIGASGRPIRPTRLCIEGRTYAKPSRALNTDLVGLTEEDGEDGAEEHAEVSEKVHDSLIVRDDGTVHEIGSTVDSASRVSTIFVTSPSGTELQVQGFGTATRRPLPDDNVSGQLALATSGAPRLLDAHCITYLESSVNAQNCDTSPGGLSDSTSTSGSPSEAIGAGGNVPASMTSGESLSSCRCRAGDRPSVCPTRFVSEGRIKARPYQKFKPTLDGLSEVENHESIESEGLVGGSGPVPVFSYSQGCAKKVAVYKGDRTKGTLTEDRCTNTAFSHSNRVRSKQLMPFVRVTEETQATSVSSEGSVEAIMTTDHRPRVRIDAVEVVGASPRGKVTASPANKFKMGTASSNAPSPVCDIQRPRNVRSKKSALKTIAASRLLNQAAASDESSIHSTRLTVAGATLAKPSQMFVPSLSCLAEEGIDDDAASSAVEEGGTRSTLKRASGVEHYGTQQLVEDASLETATALKSSTMARNGDGSSGRSGRAGYVSESLCAPRADEPAASNGHLMGTPLEEERSRTDSLDRASMSYVGVGLYADEAGGVVGRSNGEEDNMENDKVMGLFAGGDCACERSSLDYDGLDRSMTRKYDKMETYASETAGDSLASFVEKARRLMSPSKVSGTLGGSQRSSAIRPRFRLCLRRPGQYMSPYRSRFRQAGLSRGLSWIR</sequence>
<gene>
    <name evidence="2" type="ORF">WOLCODRAFT_165043</name>
</gene>
<keyword evidence="3" id="KW-1185">Reference proteome</keyword>
<dbReference type="EMBL" id="KB468157">
    <property type="protein sequence ID" value="PCH44292.1"/>
    <property type="molecule type" value="Genomic_DNA"/>
</dbReference>